<protein>
    <submittedName>
        <fullName evidence="8">MFS transporter</fullName>
    </submittedName>
</protein>
<keyword evidence="4 6" id="KW-1133">Transmembrane helix</keyword>
<evidence type="ECO:0000313" key="8">
    <source>
        <dbReference type="EMBL" id="MBR7824992.1"/>
    </source>
</evidence>
<evidence type="ECO:0000259" key="7">
    <source>
        <dbReference type="PROSITE" id="PS50850"/>
    </source>
</evidence>
<dbReference type="GO" id="GO:0005886">
    <property type="term" value="C:plasma membrane"/>
    <property type="evidence" value="ECO:0007669"/>
    <property type="project" value="UniProtKB-SubCell"/>
</dbReference>
<feature type="transmembrane region" description="Helical" evidence="6">
    <location>
        <begin position="202"/>
        <end position="219"/>
    </location>
</feature>
<dbReference type="InterPro" id="IPR011701">
    <property type="entry name" value="MFS"/>
</dbReference>
<feature type="transmembrane region" description="Helical" evidence="6">
    <location>
        <begin position="107"/>
        <end position="127"/>
    </location>
</feature>
<dbReference type="AlphaFoldDB" id="A0A941E723"/>
<dbReference type="PROSITE" id="PS50850">
    <property type="entry name" value="MFS"/>
    <property type="match status" value="1"/>
</dbReference>
<dbReference type="Gene3D" id="1.20.1720.10">
    <property type="entry name" value="Multidrug resistance protein D"/>
    <property type="match status" value="1"/>
</dbReference>
<dbReference type="PANTHER" id="PTHR42718:SF9">
    <property type="entry name" value="MAJOR FACILITATOR SUPERFAMILY MULTIDRUG TRANSPORTER MFSC"/>
    <property type="match status" value="1"/>
</dbReference>
<evidence type="ECO:0000256" key="6">
    <source>
        <dbReference type="SAM" id="Phobius"/>
    </source>
</evidence>
<dbReference type="Proteomes" id="UP000676325">
    <property type="component" value="Unassembled WGS sequence"/>
</dbReference>
<accession>A0A941E723</accession>
<feature type="domain" description="Major facilitator superfamily (MFS) profile" evidence="7">
    <location>
        <begin position="16"/>
        <end position="462"/>
    </location>
</feature>
<evidence type="ECO:0000256" key="1">
    <source>
        <dbReference type="ARBA" id="ARBA00004651"/>
    </source>
</evidence>
<keyword evidence="3 6" id="KW-0812">Transmembrane</keyword>
<dbReference type="PANTHER" id="PTHR42718">
    <property type="entry name" value="MAJOR FACILITATOR SUPERFAMILY MULTIDRUG TRANSPORTER MFSC"/>
    <property type="match status" value="1"/>
</dbReference>
<sequence length="466" mass="47242">MAAGTVARDDDRIRALPRTLLLIALVVAISSSLGSPLITSVAITLHVSLAAAQWTLTIALLTGAVATPVLGRLGTGPRRRAVFLGTLGVVVAGSALAVLPLSLGFLLVGRAAAGCGLAMVPLMIAAAREHLDGDRAASTIAMVSVASTVGVGVGYPLAGYLTDVGGIRAAYAVGLVLTTIAFAAAVRAFPESSQPSAPKPDAIASLLLAAGLLVLLLILGEPALLQRHLGVALVLALVAVLLLAGWVMRERRLTVPLVNLRLLRHRAVAGANAAMLVAGAGMYLLLSCITRYVQTPQAVGYGFGLSTFTAGLFLVPFSILGFVAGRISPRVRKRMSAHALLIVSTAVVLVAFVVFAIDRGDIAGPLVAMSLLGFGVGAFSAAMPAVILAVTPAEETAGAMGVNQVVRSIGFSLGSTLSALILAAYTAAGAVFPSSEGYTSAAWIGVGITGFALVIAVTSRARPGRP</sequence>
<dbReference type="InterPro" id="IPR036259">
    <property type="entry name" value="MFS_trans_sf"/>
</dbReference>
<dbReference type="InterPro" id="IPR020846">
    <property type="entry name" value="MFS_dom"/>
</dbReference>
<keyword evidence="2" id="KW-0813">Transport</keyword>
<dbReference type="RefSeq" id="WP_212516161.1">
    <property type="nucleotide sequence ID" value="NZ_JAGSOH010000002.1"/>
</dbReference>
<feature type="transmembrane region" description="Helical" evidence="6">
    <location>
        <begin position="20"/>
        <end position="45"/>
    </location>
</feature>
<dbReference type="EMBL" id="JAGSOH010000002">
    <property type="protein sequence ID" value="MBR7824992.1"/>
    <property type="molecule type" value="Genomic_DNA"/>
</dbReference>
<feature type="transmembrane region" description="Helical" evidence="6">
    <location>
        <begin position="363"/>
        <end position="390"/>
    </location>
</feature>
<feature type="transmembrane region" description="Helical" evidence="6">
    <location>
        <begin position="411"/>
        <end position="432"/>
    </location>
</feature>
<evidence type="ECO:0000256" key="2">
    <source>
        <dbReference type="ARBA" id="ARBA00022448"/>
    </source>
</evidence>
<name>A0A941E723_9ACTN</name>
<dbReference type="Pfam" id="PF07690">
    <property type="entry name" value="MFS_1"/>
    <property type="match status" value="1"/>
</dbReference>
<feature type="transmembrane region" description="Helical" evidence="6">
    <location>
        <begin position="139"/>
        <end position="158"/>
    </location>
</feature>
<keyword evidence="9" id="KW-1185">Reference proteome</keyword>
<comment type="caution">
    <text evidence="8">The sequence shown here is derived from an EMBL/GenBank/DDBJ whole genome shotgun (WGS) entry which is preliminary data.</text>
</comment>
<feature type="transmembrane region" description="Helical" evidence="6">
    <location>
        <begin position="51"/>
        <end position="70"/>
    </location>
</feature>
<evidence type="ECO:0000313" key="9">
    <source>
        <dbReference type="Proteomes" id="UP000676325"/>
    </source>
</evidence>
<dbReference type="SUPFAM" id="SSF103473">
    <property type="entry name" value="MFS general substrate transporter"/>
    <property type="match status" value="1"/>
</dbReference>
<feature type="transmembrane region" description="Helical" evidence="6">
    <location>
        <begin position="337"/>
        <end position="357"/>
    </location>
</feature>
<feature type="transmembrane region" description="Helical" evidence="6">
    <location>
        <begin position="298"/>
        <end position="325"/>
    </location>
</feature>
<feature type="transmembrane region" description="Helical" evidence="6">
    <location>
        <begin position="82"/>
        <end position="101"/>
    </location>
</feature>
<evidence type="ECO:0000256" key="4">
    <source>
        <dbReference type="ARBA" id="ARBA00022989"/>
    </source>
</evidence>
<evidence type="ECO:0000256" key="5">
    <source>
        <dbReference type="ARBA" id="ARBA00023136"/>
    </source>
</evidence>
<feature type="transmembrane region" description="Helical" evidence="6">
    <location>
        <begin position="225"/>
        <end position="247"/>
    </location>
</feature>
<organism evidence="8 9">
    <name type="scientific">Actinospica acidithermotolerans</name>
    <dbReference type="NCBI Taxonomy" id="2828514"/>
    <lineage>
        <taxon>Bacteria</taxon>
        <taxon>Bacillati</taxon>
        <taxon>Actinomycetota</taxon>
        <taxon>Actinomycetes</taxon>
        <taxon>Catenulisporales</taxon>
        <taxon>Actinospicaceae</taxon>
        <taxon>Actinospica</taxon>
    </lineage>
</organism>
<reference evidence="8" key="1">
    <citation type="submission" date="2021-04" db="EMBL/GenBank/DDBJ databases">
        <title>Genome based classification of Actinospica acidithermotolerans sp. nov., an actinobacterium isolated from an Indonesian hot spring.</title>
        <authorList>
            <person name="Kusuma A.B."/>
            <person name="Putra K.E."/>
            <person name="Nafisah S."/>
            <person name="Loh J."/>
            <person name="Nouioui I."/>
            <person name="Goodfellow M."/>
        </authorList>
    </citation>
    <scope>NUCLEOTIDE SEQUENCE</scope>
    <source>
        <strain evidence="8">MGRD01-02</strain>
    </source>
</reference>
<dbReference type="Gene3D" id="1.20.1250.20">
    <property type="entry name" value="MFS general substrate transporter like domains"/>
    <property type="match status" value="1"/>
</dbReference>
<gene>
    <name evidence="8" type="ORF">KDK95_01650</name>
</gene>
<proteinExistence type="predicted"/>
<evidence type="ECO:0000256" key="3">
    <source>
        <dbReference type="ARBA" id="ARBA00022692"/>
    </source>
</evidence>
<feature type="transmembrane region" description="Helical" evidence="6">
    <location>
        <begin position="170"/>
        <end position="190"/>
    </location>
</feature>
<keyword evidence="5 6" id="KW-0472">Membrane</keyword>
<feature type="transmembrane region" description="Helical" evidence="6">
    <location>
        <begin position="438"/>
        <end position="457"/>
    </location>
</feature>
<feature type="transmembrane region" description="Helical" evidence="6">
    <location>
        <begin position="267"/>
        <end position="286"/>
    </location>
</feature>
<dbReference type="GO" id="GO:0022857">
    <property type="term" value="F:transmembrane transporter activity"/>
    <property type="evidence" value="ECO:0007669"/>
    <property type="project" value="InterPro"/>
</dbReference>
<comment type="subcellular location">
    <subcellularLocation>
        <location evidence="1">Cell membrane</location>
        <topology evidence="1">Multi-pass membrane protein</topology>
    </subcellularLocation>
</comment>